<gene>
    <name evidence="7" type="ORF">H9742_08910</name>
</gene>
<dbReference type="GO" id="GO:0030313">
    <property type="term" value="C:cell envelope"/>
    <property type="evidence" value="ECO:0007669"/>
    <property type="project" value="UniProtKB-SubCell"/>
</dbReference>
<evidence type="ECO:0000256" key="4">
    <source>
        <dbReference type="SAM" id="Coils"/>
    </source>
</evidence>
<feature type="domain" description="Multidrug resistance protein MdtA-like C-terminal permuted SH3" evidence="6">
    <location>
        <begin position="504"/>
        <end position="561"/>
    </location>
</feature>
<dbReference type="InterPro" id="IPR058627">
    <property type="entry name" value="MdtA-like_C"/>
</dbReference>
<feature type="coiled-coil region" evidence="4">
    <location>
        <begin position="155"/>
        <end position="186"/>
    </location>
</feature>
<accession>A0A9D1R5F6</accession>
<evidence type="ECO:0000256" key="1">
    <source>
        <dbReference type="ARBA" id="ARBA00004196"/>
    </source>
</evidence>
<reference evidence="7" key="2">
    <citation type="submission" date="2021-04" db="EMBL/GenBank/DDBJ databases">
        <authorList>
            <person name="Gilroy R."/>
        </authorList>
    </citation>
    <scope>NUCLEOTIDE SEQUENCE</scope>
    <source>
        <strain evidence="7">CHK195-6426</strain>
    </source>
</reference>
<feature type="region of interest" description="Disordered" evidence="5">
    <location>
        <begin position="80"/>
        <end position="102"/>
    </location>
</feature>
<dbReference type="Proteomes" id="UP000824265">
    <property type="component" value="Unassembled WGS sequence"/>
</dbReference>
<evidence type="ECO:0000313" key="8">
    <source>
        <dbReference type="Proteomes" id="UP000824265"/>
    </source>
</evidence>
<evidence type="ECO:0000256" key="5">
    <source>
        <dbReference type="SAM" id="MobiDB-lite"/>
    </source>
</evidence>
<dbReference type="EMBL" id="DXGH01000049">
    <property type="protein sequence ID" value="HIW81619.1"/>
    <property type="molecule type" value="Genomic_DNA"/>
</dbReference>
<dbReference type="Gene3D" id="2.40.30.170">
    <property type="match status" value="1"/>
</dbReference>
<dbReference type="GO" id="GO:0016020">
    <property type="term" value="C:membrane"/>
    <property type="evidence" value="ECO:0007669"/>
    <property type="project" value="InterPro"/>
</dbReference>
<reference evidence="7" key="1">
    <citation type="journal article" date="2021" name="PeerJ">
        <title>Extensive microbial diversity within the chicken gut microbiome revealed by metagenomics and culture.</title>
        <authorList>
            <person name="Gilroy R."/>
            <person name="Ravi A."/>
            <person name="Getino M."/>
            <person name="Pursley I."/>
            <person name="Horton D.L."/>
            <person name="Alikhan N.F."/>
            <person name="Baker D."/>
            <person name="Gharbi K."/>
            <person name="Hall N."/>
            <person name="Watson M."/>
            <person name="Adriaenssens E.M."/>
            <person name="Foster-Nyarko E."/>
            <person name="Jarju S."/>
            <person name="Secka A."/>
            <person name="Antonio M."/>
            <person name="Oren A."/>
            <person name="Chaudhuri R.R."/>
            <person name="La Ragione R."/>
            <person name="Hildebrand F."/>
            <person name="Pallen M.J."/>
        </authorList>
    </citation>
    <scope>NUCLEOTIDE SEQUENCE</scope>
    <source>
        <strain evidence="7">CHK195-6426</strain>
    </source>
</reference>
<evidence type="ECO:0000259" key="6">
    <source>
        <dbReference type="Pfam" id="PF25967"/>
    </source>
</evidence>
<feature type="compositionally biased region" description="Polar residues" evidence="5">
    <location>
        <begin position="81"/>
        <end position="92"/>
    </location>
</feature>
<dbReference type="PANTHER" id="PTHR32347">
    <property type="entry name" value="EFFLUX SYSTEM COMPONENT YKNX-RELATED"/>
    <property type="match status" value="1"/>
</dbReference>
<evidence type="ECO:0000256" key="2">
    <source>
        <dbReference type="ARBA" id="ARBA00009477"/>
    </source>
</evidence>
<proteinExistence type="inferred from homology"/>
<dbReference type="Gene3D" id="2.40.50.100">
    <property type="match status" value="1"/>
</dbReference>
<dbReference type="Gene3D" id="1.10.287.470">
    <property type="entry name" value="Helix hairpin bin"/>
    <property type="match status" value="1"/>
</dbReference>
<comment type="similarity">
    <text evidence="2">Belongs to the membrane fusion protein (MFP) (TC 8.A.1) family.</text>
</comment>
<dbReference type="Gene3D" id="2.40.420.20">
    <property type="match status" value="1"/>
</dbReference>
<name>A0A9D1R5F6_9FIRM</name>
<comment type="subcellular location">
    <subcellularLocation>
        <location evidence="1">Cell envelope</location>
    </subcellularLocation>
</comment>
<organism evidence="7 8">
    <name type="scientific">Candidatus Acetatifactor stercoripullorum</name>
    <dbReference type="NCBI Taxonomy" id="2838414"/>
    <lineage>
        <taxon>Bacteria</taxon>
        <taxon>Bacillati</taxon>
        <taxon>Bacillota</taxon>
        <taxon>Clostridia</taxon>
        <taxon>Lachnospirales</taxon>
        <taxon>Lachnospiraceae</taxon>
        <taxon>Acetatifactor</taxon>
    </lineage>
</organism>
<dbReference type="Pfam" id="PF25967">
    <property type="entry name" value="RND-MFP_C"/>
    <property type="match status" value="1"/>
</dbReference>
<dbReference type="InterPro" id="IPR006143">
    <property type="entry name" value="RND_pump_MFP"/>
</dbReference>
<feature type="coiled-coil region" evidence="4">
    <location>
        <begin position="216"/>
        <end position="257"/>
    </location>
</feature>
<dbReference type="NCBIfam" id="TIGR01730">
    <property type="entry name" value="RND_mfp"/>
    <property type="match status" value="1"/>
</dbReference>
<evidence type="ECO:0000313" key="7">
    <source>
        <dbReference type="EMBL" id="HIW81619.1"/>
    </source>
</evidence>
<keyword evidence="3 4" id="KW-0175">Coiled coil</keyword>
<evidence type="ECO:0000256" key="3">
    <source>
        <dbReference type="ARBA" id="ARBA00023054"/>
    </source>
</evidence>
<comment type="caution">
    <text evidence="7">The sequence shown here is derived from an EMBL/GenBank/DDBJ whole genome shotgun (WGS) entry which is preliminary data.</text>
</comment>
<sequence length="567" mass="61029">MKALKPTQKKIIVAIAAALCIALAAGIIYGAVSGSGTEVTYRETVVESGDLVVGITESGSVDIGTVEQVFELDMSALQRVDTGSTESSQTGNDFGGGMPGMGGTSSSGGALNMFDQIFGMAGGGNSAQSDTDSSLTVAEVCVSVGQQVSQGDVLYELEEESVLELEEQLESNVEKAQADLEAVYADQTLSRQTAQYTYESSIAYGDYADTEYNAAVGQLQENVEDAEQAFKQAQATLEDYKQQLEEITAAYEDAAQVLANCIWSRDNTDKWSDTYNYVYYFKLAQSAQSTADSLEQSKERLEENVEQAQTNVETAAQAYAAAKRELDQGLLTAQETLSLRQLAYDTAQETYDIALAYLEDEAKEQEAVYAETLEKWEEYSSHINGTAICAQYDGIITSVDLEEGDTIQTNDTLVTLYDLADVTITVTVAEEDMTDIAVGTAANVSLTAYPDTIFQAEVSEISDAVTDSDGNVTYEVTAAIGGDVSGLFQGMTGDITFITKETRNVLYVSNRAVIREGTRSYVKVKNEDGEIEEREITTGFSDGVNVEIVEGLSEGDVVLIESVVSET</sequence>
<dbReference type="GO" id="GO:0022857">
    <property type="term" value="F:transmembrane transporter activity"/>
    <property type="evidence" value="ECO:0007669"/>
    <property type="project" value="InterPro"/>
</dbReference>
<dbReference type="AlphaFoldDB" id="A0A9D1R5F6"/>
<protein>
    <submittedName>
        <fullName evidence="7">Efflux RND transporter periplasmic adaptor subunit</fullName>
    </submittedName>
</protein>
<dbReference type="InterPro" id="IPR050465">
    <property type="entry name" value="UPF0194_transport"/>
</dbReference>
<feature type="compositionally biased region" description="Gly residues" evidence="5">
    <location>
        <begin position="93"/>
        <end position="102"/>
    </location>
</feature>
<feature type="coiled-coil region" evidence="4">
    <location>
        <begin position="284"/>
        <end position="325"/>
    </location>
</feature>